<dbReference type="EMBL" id="FNAJ01000008">
    <property type="protein sequence ID" value="SDE52323.1"/>
    <property type="molecule type" value="Genomic_DNA"/>
</dbReference>
<dbReference type="Proteomes" id="UP000198717">
    <property type="component" value="Unassembled WGS sequence"/>
</dbReference>
<dbReference type="InterPro" id="IPR011517">
    <property type="entry name" value="RNA_pol_sigma70_ECF-like"/>
</dbReference>
<protein>
    <submittedName>
        <fullName evidence="2">RNA polymerase, sigma subunit, ECF family</fullName>
    </submittedName>
</protein>
<dbReference type="NCBIfam" id="TIGR02999">
    <property type="entry name" value="Sig-70_X6"/>
    <property type="match status" value="1"/>
</dbReference>
<dbReference type="InterPro" id="IPR053812">
    <property type="entry name" value="HTH_Sigma70_ECF-like"/>
</dbReference>
<name>A0ABY0MTY1_9BACT</name>
<accession>A0ABY0MTY1</accession>
<dbReference type="Gene3D" id="1.10.10.10">
    <property type="entry name" value="Winged helix-like DNA-binding domain superfamily/Winged helix DNA-binding domain"/>
    <property type="match status" value="1"/>
</dbReference>
<organism evidence="2 3">
    <name type="scientific">Myxococcus virescens</name>
    <dbReference type="NCBI Taxonomy" id="83456"/>
    <lineage>
        <taxon>Bacteria</taxon>
        <taxon>Pseudomonadati</taxon>
        <taxon>Myxococcota</taxon>
        <taxon>Myxococcia</taxon>
        <taxon>Myxococcales</taxon>
        <taxon>Cystobacterineae</taxon>
        <taxon>Myxococcaceae</taxon>
        <taxon>Myxococcus</taxon>
    </lineage>
</organism>
<comment type="caution">
    <text evidence="2">The sequence shown here is derived from an EMBL/GenBank/DDBJ whole genome shotgun (WGS) entry which is preliminary data.</text>
</comment>
<proteinExistence type="predicted"/>
<dbReference type="InterPro" id="IPR013324">
    <property type="entry name" value="RNA_pol_sigma_r3/r4-like"/>
</dbReference>
<evidence type="ECO:0000313" key="3">
    <source>
        <dbReference type="Proteomes" id="UP000198717"/>
    </source>
</evidence>
<sequence>MRAANPSGLEVNVGMSELTELLDHARKGEQGARDALTAAAYRELRDMAQRAMSDAASTPSLQPAVLVKEAWLRLFGAGAPVEARRHFFSAAAQAMRRVMVDRARLRRAQLREARLERVSLGDVEADVPAGLSMEVLELDRALSELDTFQPRLARMLELRYFVGLDLLDTAAVLSVSPVTVKRDWAYVREWLLTRLGN</sequence>
<keyword evidence="3" id="KW-1185">Reference proteome</keyword>
<evidence type="ECO:0000313" key="2">
    <source>
        <dbReference type="EMBL" id="SDE52323.1"/>
    </source>
</evidence>
<dbReference type="InterPro" id="IPR036388">
    <property type="entry name" value="WH-like_DNA-bd_sf"/>
</dbReference>
<feature type="domain" description="RNA polymerase sigma-70 ECF-like HTH" evidence="1">
    <location>
        <begin position="15"/>
        <end position="193"/>
    </location>
</feature>
<evidence type="ECO:0000259" key="1">
    <source>
        <dbReference type="Pfam" id="PF07638"/>
    </source>
</evidence>
<reference evidence="2 3" key="1">
    <citation type="submission" date="2016-10" db="EMBL/GenBank/DDBJ databases">
        <authorList>
            <person name="Varghese N."/>
            <person name="Submissions S."/>
        </authorList>
    </citation>
    <scope>NUCLEOTIDE SEQUENCE [LARGE SCALE GENOMIC DNA]</scope>
    <source>
        <strain evidence="2 3">DSM 2260</strain>
    </source>
</reference>
<gene>
    <name evidence="2" type="ORF">SAMN04488504_10837</name>
</gene>
<dbReference type="Pfam" id="PF07638">
    <property type="entry name" value="Sigma70_ECF"/>
    <property type="match status" value="1"/>
</dbReference>
<dbReference type="SUPFAM" id="SSF88659">
    <property type="entry name" value="Sigma3 and sigma4 domains of RNA polymerase sigma factors"/>
    <property type="match status" value="1"/>
</dbReference>